<proteinExistence type="predicted"/>
<evidence type="ECO:0000313" key="2">
    <source>
        <dbReference type="Proteomes" id="UP000024635"/>
    </source>
</evidence>
<comment type="caution">
    <text evidence="1">The sequence shown here is derived from an EMBL/GenBank/DDBJ whole genome shotgun (WGS) entry which is preliminary data.</text>
</comment>
<protein>
    <submittedName>
        <fullName evidence="1">Uncharacterized protein</fullName>
    </submittedName>
</protein>
<gene>
    <name evidence="1" type="primary">Acey_s0726.g1868</name>
    <name evidence="1" type="ORF">Y032_0726g1868</name>
</gene>
<reference evidence="2" key="1">
    <citation type="journal article" date="2015" name="Nat. Genet.">
        <title>The genome and transcriptome of the zoonotic hookworm Ancylostoma ceylanicum identify infection-specific gene families.</title>
        <authorList>
            <person name="Schwarz E.M."/>
            <person name="Hu Y."/>
            <person name="Antoshechkin I."/>
            <person name="Miller M.M."/>
            <person name="Sternberg P.W."/>
            <person name="Aroian R.V."/>
        </authorList>
    </citation>
    <scope>NUCLEOTIDE SEQUENCE</scope>
    <source>
        <strain evidence="2">HY135</strain>
    </source>
</reference>
<dbReference type="EMBL" id="JARK01000326">
    <property type="protein sequence ID" value="EYC38301.1"/>
    <property type="molecule type" value="Genomic_DNA"/>
</dbReference>
<name>A0A016WFB4_9BILA</name>
<keyword evidence="2" id="KW-1185">Reference proteome</keyword>
<evidence type="ECO:0000313" key="1">
    <source>
        <dbReference type="EMBL" id="EYC38301.1"/>
    </source>
</evidence>
<sequence length="116" mass="13651">MELNESFFDADSFYEFPWNMDEADLAEYNRFYGMRFIYRSMTCSKDKELFKEYCLKAVKKKQAFWDDEKVIQWIMTGALSPNAHSTIPGDENLLHEAQGVLDAIAEKLDDKNKEED</sequence>
<dbReference type="Proteomes" id="UP000024635">
    <property type="component" value="Unassembled WGS sequence"/>
</dbReference>
<accession>A0A016WFB4</accession>
<dbReference type="AlphaFoldDB" id="A0A016WFB4"/>
<organism evidence="1 2">
    <name type="scientific">Ancylostoma ceylanicum</name>
    <dbReference type="NCBI Taxonomy" id="53326"/>
    <lineage>
        <taxon>Eukaryota</taxon>
        <taxon>Metazoa</taxon>
        <taxon>Ecdysozoa</taxon>
        <taxon>Nematoda</taxon>
        <taxon>Chromadorea</taxon>
        <taxon>Rhabditida</taxon>
        <taxon>Rhabditina</taxon>
        <taxon>Rhabditomorpha</taxon>
        <taxon>Strongyloidea</taxon>
        <taxon>Ancylostomatidae</taxon>
        <taxon>Ancylostomatinae</taxon>
        <taxon>Ancylostoma</taxon>
    </lineage>
</organism>